<dbReference type="EMBL" id="AP022577">
    <property type="protein sequence ID" value="BBX86916.1"/>
    <property type="molecule type" value="Genomic_DNA"/>
</dbReference>
<sequence length="64" mass="7388">MALDMKLLRQLSLELGFWPATADPEDIGRHRRLNKALEAAPSPEKVARKFAHLHTPRGRLHHER</sequence>
<name>A0ABN5Z116_9MYCO</name>
<dbReference type="RefSeq" id="WP_138229278.1">
    <property type="nucleotide sequence ID" value="NZ_AP022577.1"/>
</dbReference>
<protein>
    <submittedName>
        <fullName evidence="1">Uncharacterized protein</fullName>
    </submittedName>
</protein>
<keyword evidence="2" id="KW-1185">Reference proteome</keyword>
<evidence type="ECO:0000313" key="1">
    <source>
        <dbReference type="EMBL" id="BBX86916.1"/>
    </source>
</evidence>
<organism evidence="1 2">
    <name type="scientific">Mycolicibacterium aubagnense</name>
    <dbReference type="NCBI Taxonomy" id="319707"/>
    <lineage>
        <taxon>Bacteria</taxon>
        <taxon>Bacillati</taxon>
        <taxon>Actinomycetota</taxon>
        <taxon>Actinomycetes</taxon>
        <taxon>Mycobacteriales</taxon>
        <taxon>Mycobacteriaceae</taxon>
        <taxon>Mycolicibacterium</taxon>
    </lineage>
</organism>
<dbReference type="Proteomes" id="UP000465609">
    <property type="component" value="Chromosome"/>
</dbReference>
<reference evidence="1 2" key="1">
    <citation type="journal article" date="2019" name="Emerg. Microbes Infect.">
        <title>Comprehensive subspecies identification of 175 nontuberculous mycobacteria species based on 7547 genomic profiles.</title>
        <authorList>
            <person name="Matsumoto Y."/>
            <person name="Kinjo T."/>
            <person name="Motooka D."/>
            <person name="Nabeya D."/>
            <person name="Jung N."/>
            <person name="Uechi K."/>
            <person name="Horii T."/>
            <person name="Iida T."/>
            <person name="Fujita J."/>
            <person name="Nakamura S."/>
        </authorList>
    </citation>
    <scope>NUCLEOTIDE SEQUENCE [LARGE SCALE GENOMIC DNA]</scope>
    <source>
        <strain evidence="1 2">JCM 15296</strain>
    </source>
</reference>
<evidence type="ECO:0000313" key="2">
    <source>
        <dbReference type="Proteomes" id="UP000465609"/>
    </source>
</evidence>
<gene>
    <name evidence="1" type="ORF">MAUB_47890</name>
</gene>
<proteinExistence type="predicted"/>
<accession>A0ABN5Z116</accession>